<dbReference type="FunFam" id="1.10.1370.30:FF:000003">
    <property type="entry name" value="Thermostable carboxypeptidase 1"/>
    <property type="match status" value="1"/>
</dbReference>
<keyword evidence="12" id="KW-1185">Reference proteome</keyword>
<keyword evidence="5 8" id="KW-0482">Metalloprotease</keyword>
<dbReference type="STRING" id="523849.OCC_08380"/>
<evidence type="ECO:0000256" key="8">
    <source>
        <dbReference type="PIRNR" id="PIRNR006615"/>
    </source>
</evidence>
<dbReference type="PRINTS" id="PR00998">
    <property type="entry name" value="CRBOXYPTASET"/>
</dbReference>
<feature type="binding site" evidence="9">
    <location>
        <position position="299"/>
    </location>
    <ligand>
        <name>Zn(2+)</name>
        <dbReference type="ChEBI" id="CHEBI:29105"/>
        <note>catalytic</note>
    </ligand>
</feature>
<keyword evidence="3 8" id="KW-0479">Metal-binding</keyword>
<gene>
    <name evidence="11" type="ORF">OCC_08380</name>
</gene>
<accession>H3ZKQ8</accession>
<comment type="cofactor">
    <cofactor evidence="9">
        <name>Zn(2+)</name>
        <dbReference type="ChEBI" id="CHEBI:29105"/>
    </cofactor>
    <text evidence="9">Binds 1 zinc ion per subunit.</text>
</comment>
<evidence type="ECO:0000256" key="2">
    <source>
        <dbReference type="ARBA" id="ARBA00022670"/>
    </source>
</evidence>
<dbReference type="EMBL" id="CP006670">
    <property type="protein sequence ID" value="EHR79490.1"/>
    <property type="molecule type" value="Genomic_DNA"/>
</dbReference>
<dbReference type="AlphaFoldDB" id="H3ZKQ8"/>
<comment type="similarity">
    <text evidence="7 8">Belongs to the peptidase M32 family.</text>
</comment>
<name>H3ZKQ8_THELN</name>
<dbReference type="SUPFAM" id="SSF55486">
    <property type="entry name" value="Metalloproteases ('zincins'), catalytic domain"/>
    <property type="match status" value="1"/>
</dbReference>
<evidence type="ECO:0000256" key="1">
    <source>
        <dbReference type="ARBA" id="ARBA00022645"/>
    </source>
</evidence>
<dbReference type="GeneID" id="16550743"/>
<evidence type="ECO:0000256" key="4">
    <source>
        <dbReference type="ARBA" id="ARBA00022801"/>
    </source>
</evidence>
<keyword evidence="9" id="KW-0862">Zinc</keyword>
<keyword evidence="4 8" id="KW-0378">Hydrolase</keyword>
<keyword evidence="2 8" id="KW-0645">Protease</keyword>
<dbReference type="Gene3D" id="1.10.1370.30">
    <property type="match status" value="1"/>
</dbReference>
<dbReference type="PANTHER" id="PTHR34217:SF1">
    <property type="entry name" value="CARBOXYPEPTIDASE 1"/>
    <property type="match status" value="1"/>
</dbReference>
<feature type="active site" description="Proton donor/acceptor" evidence="10">
    <location>
        <position position="270"/>
    </location>
</feature>
<evidence type="ECO:0000256" key="7">
    <source>
        <dbReference type="ARBA" id="ARBA00061580"/>
    </source>
</evidence>
<comment type="catalytic activity">
    <reaction evidence="6 8">
        <text>Release of a C-terminal amino acid with broad specificity, except for -Pro.</text>
        <dbReference type="EC" id="3.4.17.19"/>
    </reaction>
</comment>
<dbReference type="PANTHER" id="PTHR34217">
    <property type="entry name" value="METAL-DEPENDENT CARBOXYPEPTIDASE"/>
    <property type="match status" value="1"/>
</dbReference>
<evidence type="ECO:0000256" key="5">
    <source>
        <dbReference type="ARBA" id="ARBA00023049"/>
    </source>
</evidence>
<dbReference type="PROSITE" id="PS52034">
    <property type="entry name" value="PEPTIDASE_M32"/>
    <property type="match status" value="1"/>
</dbReference>
<dbReference type="Pfam" id="PF02074">
    <property type="entry name" value="Peptidase_M32"/>
    <property type="match status" value="1"/>
</dbReference>
<evidence type="ECO:0000256" key="6">
    <source>
        <dbReference type="ARBA" id="ARBA00052755"/>
    </source>
</evidence>
<dbReference type="OrthoDB" id="7244at2157"/>
<evidence type="ECO:0000313" key="12">
    <source>
        <dbReference type="Proteomes" id="UP000015502"/>
    </source>
</evidence>
<dbReference type="InterPro" id="IPR001333">
    <property type="entry name" value="Peptidase_M32_Taq"/>
</dbReference>
<dbReference type="PIRSF" id="PIRSF006615">
    <property type="entry name" value="Zn_crbxpep_Taq"/>
    <property type="match status" value="1"/>
</dbReference>
<dbReference type="KEGG" id="tlt:OCC_08380"/>
<feature type="binding site" evidence="9">
    <location>
        <position position="273"/>
    </location>
    <ligand>
        <name>Zn(2+)</name>
        <dbReference type="ChEBI" id="CHEBI:29105"/>
        <note>catalytic</note>
    </ligand>
</feature>
<dbReference type="RefSeq" id="WP_004066794.1">
    <property type="nucleotide sequence ID" value="NC_022084.1"/>
</dbReference>
<dbReference type="PaxDb" id="523849-OCC_08380"/>
<proteinExistence type="inferred from homology"/>
<feature type="binding site" evidence="9">
    <location>
        <position position="269"/>
    </location>
    <ligand>
        <name>Zn(2+)</name>
        <dbReference type="ChEBI" id="CHEBI:29105"/>
        <note>catalytic</note>
    </ligand>
</feature>
<comment type="function">
    <text evidence="8">Broad specificity carboxypetidase that releases amino acids sequentially from the C-terminus, including neutral, aromatic, polar and basic residues.</text>
</comment>
<evidence type="ECO:0000256" key="10">
    <source>
        <dbReference type="PIRSR" id="PIRSR006615-2"/>
    </source>
</evidence>
<dbReference type="GO" id="GO:0006508">
    <property type="term" value="P:proteolysis"/>
    <property type="evidence" value="ECO:0007669"/>
    <property type="project" value="UniProtKB-UniRule"/>
</dbReference>
<dbReference type="GO" id="GO:0046914">
    <property type="term" value="F:transition metal ion binding"/>
    <property type="evidence" value="ECO:0007669"/>
    <property type="project" value="UniProtKB-ARBA"/>
</dbReference>
<dbReference type="GO" id="GO:0004181">
    <property type="term" value="F:metallocarboxypeptidase activity"/>
    <property type="evidence" value="ECO:0007669"/>
    <property type="project" value="UniProtKB-UniRule"/>
</dbReference>
<organism evidence="11 12">
    <name type="scientific">Thermococcus litoralis (strain ATCC 51850 / DSM 5473 / JCM 8560 / NS-C)</name>
    <dbReference type="NCBI Taxonomy" id="523849"/>
    <lineage>
        <taxon>Archaea</taxon>
        <taxon>Methanobacteriati</taxon>
        <taxon>Methanobacteriota</taxon>
        <taxon>Thermococci</taxon>
        <taxon>Thermococcales</taxon>
        <taxon>Thermococcaceae</taxon>
        <taxon>Thermococcus</taxon>
    </lineage>
</organism>
<protein>
    <recommendedName>
        <fullName evidence="8">Metal-dependent carboxypeptidase</fullName>
        <ecNumber evidence="8">3.4.17.19</ecNumber>
    </recommendedName>
</protein>
<keyword evidence="1 8" id="KW-0121">Carboxypeptidase</keyword>
<dbReference type="EC" id="3.4.17.19" evidence="8"/>
<dbReference type="MEROPS" id="M32.002"/>
<dbReference type="HOGENOM" id="CLU_032916_1_1_2"/>
<dbReference type="Proteomes" id="UP000015502">
    <property type="component" value="Chromosome"/>
</dbReference>
<dbReference type="CDD" id="cd06460">
    <property type="entry name" value="M32_Taq"/>
    <property type="match status" value="1"/>
</dbReference>
<reference evidence="11 12" key="1">
    <citation type="journal article" date="2012" name="J. Bacteriol.">
        <title>Genome sequence of the model hyperthermophilic archaeon Thermococcus litoralis NS-C.</title>
        <authorList>
            <person name="Gardner A.F."/>
            <person name="Kumar S."/>
            <person name="Perler F.B."/>
        </authorList>
    </citation>
    <scope>NUCLEOTIDE SEQUENCE [LARGE SCALE GENOMIC DNA]</scope>
    <source>
        <strain evidence="12">ATCC 51850 / DSM 5473 / JCM 8560 / NS-C</strain>
    </source>
</reference>
<evidence type="ECO:0000313" key="11">
    <source>
        <dbReference type="EMBL" id="EHR79490.1"/>
    </source>
</evidence>
<sequence>MAEEIFQNETIKQILAHYRKIWAIGHAQSVLGWDMEVNMPKMGITERSTAQGELSVLAHSFMLEPKFVELVEKAAGEELNDYERGVVRVLQREIRIAKAFPPEFVRELSEVRSKATMAWAEAKEKDDFKKFEPWLDKIIELAKKAADYLGYEEYPYDALLDLYEEGLRTRDLEPIFEKLEKELKPILDRILEEGKVPREHPLEREEYDVESMKKVNLKVLELLGYPLGTRGRLDVSPHPFTTEFGIHDVRITTRYEGFDFRRTLLAVVHEFGHALYELQVDERFMFSPIAGGVSLGIHESQSRFWENIIGRSREFAGLIYPILKENLPFISKYTEDDIYNYFNIVRPDFIRVEADEVTYNLHILLRYKLEKLMVNEEVKAKDLPELWNDEIERLLGIRPKNYKEGILQDIHWAHGTVGYFPTYSLGTLLATQIRSYILKDIPDFYEKVANGEFAPIREWLREKVHKYGSMYPPKELLERSFGEGINPEYFIEYIKEKYLG</sequence>
<evidence type="ECO:0000256" key="9">
    <source>
        <dbReference type="PIRSR" id="PIRSR006615-1"/>
    </source>
</evidence>
<evidence type="ECO:0000256" key="3">
    <source>
        <dbReference type="ARBA" id="ARBA00022723"/>
    </source>
</evidence>